<evidence type="ECO:0000313" key="2">
    <source>
        <dbReference type="Proteomes" id="UP001150941"/>
    </source>
</evidence>
<keyword evidence="1" id="KW-0808">Transferase</keyword>
<dbReference type="CDD" id="cd00590">
    <property type="entry name" value="RRM_SF"/>
    <property type="match status" value="1"/>
</dbReference>
<name>A0A9W9NK18_9EURO</name>
<organism evidence="1 2">
    <name type="scientific">Penicillium chermesinum</name>
    <dbReference type="NCBI Taxonomy" id="63820"/>
    <lineage>
        <taxon>Eukaryota</taxon>
        <taxon>Fungi</taxon>
        <taxon>Dikarya</taxon>
        <taxon>Ascomycota</taxon>
        <taxon>Pezizomycotina</taxon>
        <taxon>Eurotiomycetes</taxon>
        <taxon>Eurotiomycetidae</taxon>
        <taxon>Eurotiales</taxon>
        <taxon>Aspergillaceae</taxon>
        <taxon>Penicillium</taxon>
    </lineage>
</organism>
<dbReference type="InterPro" id="IPR035979">
    <property type="entry name" value="RBD_domain_sf"/>
</dbReference>
<gene>
    <name evidence="1" type="ORF">N7468_009277</name>
</gene>
<comment type="caution">
    <text evidence="1">The sequence shown here is derived from an EMBL/GenBank/DDBJ whole genome shotgun (WGS) entry which is preliminary data.</text>
</comment>
<sequence>MDSTVVASSTLISPDSLSIQWTTWRSWESVAISLRGIPRECNTKDIWDAFHKEGSIVAIDIWDDRHGERSSRGRIRFRPPPLEDFWTRGPYVIRARSGRIAAISLFIEFNRQPLAVPSPVQLGVFYPAEFELPLVKIDFGIFFGASTFCPLSSFKESASPKLVIDARQRKIFLFFKIPIQVIHTKHKVSTAEYWTFNPQ</sequence>
<dbReference type="AlphaFoldDB" id="A0A9W9NK18"/>
<dbReference type="GO" id="GO:0003968">
    <property type="term" value="F:RNA-directed RNA polymerase activity"/>
    <property type="evidence" value="ECO:0007669"/>
    <property type="project" value="UniProtKB-KW"/>
</dbReference>
<evidence type="ECO:0000313" key="1">
    <source>
        <dbReference type="EMBL" id="KAJ5220073.1"/>
    </source>
</evidence>
<keyword evidence="1" id="KW-0696">RNA-directed RNA polymerase</keyword>
<keyword evidence="2" id="KW-1185">Reference proteome</keyword>
<accession>A0A9W9NK18</accession>
<dbReference type="GO" id="GO:0003676">
    <property type="term" value="F:nucleic acid binding"/>
    <property type="evidence" value="ECO:0007669"/>
    <property type="project" value="InterPro"/>
</dbReference>
<dbReference type="GeneID" id="83205876"/>
<reference evidence="1" key="2">
    <citation type="journal article" date="2023" name="IMA Fungus">
        <title>Comparative genomic study of the Penicillium genus elucidates a diverse pangenome and 15 lateral gene transfer events.</title>
        <authorList>
            <person name="Petersen C."/>
            <person name="Sorensen T."/>
            <person name="Nielsen M.R."/>
            <person name="Sondergaard T.E."/>
            <person name="Sorensen J.L."/>
            <person name="Fitzpatrick D.A."/>
            <person name="Frisvad J.C."/>
            <person name="Nielsen K.L."/>
        </authorList>
    </citation>
    <scope>NUCLEOTIDE SEQUENCE</scope>
    <source>
        <strain evidence="1">IBT 19713</strain>
    </source>
</reference>
<dbReference type="RefSeq" id="XP_058326903.1">
    <property type="nucleotide sequence ID" value="XM_058478573.1"/>
</dbReference>
<dbReference type="SUPFAM" id="SSF54928">
    <property type="entry name" value="RNA-binding domain, RBD"/>
    <property type="match status" value="1"/>
</dbReference>
<protein>
    <submittedName>
        <fullName evidence="1">RNA-dependent RNA polymerase eukaryotic-type</fullName>
    </submittedName>
</protein>
<reference evidence="1" key="1">
    <citation type="submission" date="2022-11" db="EMBL/GenBank/DDBJ databases">
        <authorList>
            <person name="Petersen C."/>
        </authorList>
    </citation>
    <scope>NUCLEOTIDE SEQUENCE</scope>
    <source>
        <strain evidence="1">IBT 19713</strain>
    </source>
</reference>
<keyword evidence="1" id="KW-0548">Nucleotidyltransferase</keyword>
<proteinExistence type="predicted"/>
<dbReference type="Proteomes" id="UP001150941">
    <property type="component" value="Unassembled WGS sequence"/>
</dbReference>
<dbReference type="EMBL" id="JAPQKS010000007">
    <property type="protein sequence ID" value="KAJ5220073.1"/>
    <property type="molecule type" value="Genomic_DNA"/>
</dbReference>
<dbReference type="OrthoDB" id="6513042at2759"/>